<evidence type="ECO:0008006" key="4">
    <source>
        <dbReference type="Google" id="ProtNLM"/>
    </source>
</evidence>
<organism evidence="2 3">
    <name type="scientific">Hortaea werneckii</name>
    <name type="common">Black yeast</name>
    <name type="synonym">Cladosporium werneckii</name>
    <dbReference type="NCBI Taxonomy" id="91943"/>
    <lineage>
        <taxon>Eukaryota</taxon>
        <taxon>Fungi</taxon>
        <taxon>Dikarya</taxon>
        <taxon>Ascomycota</taxon>
        <taxon>Pezizomycotina</taxon>
        <taxon>Dothideomycetes</taxon>
        <taxon>Dothideomycetidae</taxon>
        <taxon>Mycosphaerellales</taxon>
        <taxon>Teratosphaeriaceae</taxon>
        <taxon>Hortaea</taxon>
    </lineage>
</organism>
<dbReference type="PANTHER" id="PTHR40460">
    <property type="entry name" value="CHROMOSOME 1, WHOLE GENOME SHOTGUN SEQUENCE"/>
    <property type="match status" value="1"/>
</dbReference>
<evidence type="ECO:0000256" key="1">
    <source>
        <dbReference type="SAM" id="MobiDB-lite"/>
    </source>
</evidence>
<reference evidence="2 3" key="1">
    <citation type="journal article" date="2018" name="BMC Genomics">
        <title>Genomic evidence for intraspecific hybridization in a clonal and extremely halotolerant yeast.</title>
        <authorList>
            <person name="Gostincar C."/>
            <person name="Stajich J.E."/>
            <person name="Zupancic J."/>
            <person name="Zalar P."/>
            <person name="Gunde-Cimerman N."/>
        </authorList>
    </citation>
    <scope>NUCLEOTIDE SEQUENCE [LARGE SCALE GENOMIC DNA]</scope>
    <source>
        <strain evidence="2 3">EXF-6669</strain>
    </source>
</reference>
<feature type="region of interest" description="Disordered" evidence="1">
    <location>
        <begin position="28"/>
        <end position="186"/>
    </location>
</feature>
<feature type="compositionally biased region" description="Basic and acidic residues" evidence="1">
    <location>
        <begin position="49"/>
        <end position="63"/>
    </location>
</feature>
<feature type="compositionally biased region" description="Basic and acidic residues" evidence="1">
    <location>
        <begin position="160"/>
        <end position="186"/>
    </location>
</feature>
<dbReference type="EMBL" id="QWIL01000095">
    <property type="protein sequence ID" value="RMY24150.1"/>
    <property type="molecule type" value="Genomic_DNA"/>
</dbReference>
<dbReference type="SUPFAM" id="SSF69047">
    <property type="entry name" value="Hypothetical protein YjbJ"/>
    <property type="match status" value="1"/>
</dbReference>
<dbReference type="Proteomes" id="UP000271337">
    <property type="component" value="Unassembled WGS sequence"/>
</dbReference>
<proteinExistence type="predicted"/>
<dbReference type="PANTHER" id="PTHR40460:SF1">
    <property type="entry name" value="CSBD-LIKE DOMAIN-CONTAINING PROTEIN"/>
    <property type="match status" value="1"/>
</dbReference>
<feature type="compositionally biased region" description="Polar residues" evidence="1">
    <location>
        <begin position="37"/>
        <end position="47"/>
    </location>
</feature>
<comment type="caution">
    <text evidence="2">The sequence shown here is derived from an EMBL/GenBank/DDBJ whole genome shotgun (WGS) entry which is preliminary data.</text>
</comment>
<name>A0A3M7AA03_HORWE</name>
<sequence length="186" mass="19122">MPNPHTRTTTITMASDKNTSTLQSYVDSASSAAQSALGSITGNTADKQQAADKQREAEAKDTLSHAGGSVGGFSVSSGGVAKNDSERQGGQWDQTMGSAKETVGNLVGAEGLKKEGRDQNAQGQAREAQGQLNDLGSGIADRARGTVGGAVAGAMGNDQAQKDYQDQHDKGKTLQRGAEADIQKQA</sequence>
<dbReference type="OrthoDB" id="5309565at2759"/>
<protein>
    <recommendedName>
        <fullName evidence="4">CsbD-like domain-containing protein</fullName>
    </recommendedName>
</protein>
<gene>
    <name evidence="2" type="ORF">D0867_01572</name>
</gene>
<accession>A0A3M7AA03</accession>
<dbReference type="InterPro" id="IPR036629">
    <property type="entry name" value="YjbJ_sf"/>
</dbReference>
<evidence type="ECO:0000313" key="2">
    <source>
        <dbReference type="EMBL" id="RMY24150.1"/>
    </source>
</evidence>
<dbReference type="VEuPathDB" id="FungiDB:BTJ68_14467"/>
<evidence type="ECO:0000313" key="3">
    <source>
        <dbReference type="Proteomes" id="UP000271337"/>
    </source>
</evidence>
<dbReference type="AlphaFoldDB" id="A0A3M7AA03"/>